<dbReference type="PROSITE" id="PS01159">
    <property type="entry name" value="WW_DOMAIN_1"/>
    <property type="match status" value="1"/>
</dbReference>
<dbReference type="PROSITE" id="PS50020">
    <property type="entry name" value="WW_DOMAIN_2"/>
    <property type="match status" value="1"/>
</dbReference>
<comment type="caution">
    <text evidence="3">The sequence shown here is derived from an EMBL/GenBank/DDBJ whole genome shotgun (WGS) entry which is preliminary data.</text>
</comment>
<dbReference type="CDD" id="cd00201">
    <property type="entry name" value="WW"/>
    <property type="match status" value="1"/>
</dbReference>
<feature type="region of interest" description="Disordered" evidence="1">
    <location>
        <begin position="167"/>
        <end position="207"/>
    </location>
</feature>
<evidence type="ECO:0000256" key="1">
    <source>
        <dbReference type="SAM" id="MobiDB-lite"/>
    </source>
</evidence>
<organism evidence="3 4">
    <name type="scientific">Actinidia rufa</name>
    <dbReference type="NCBI Taxonomy" id="165716"/>
    <lineage>
        <taxon>Eukaryota</taxon>
        <taxon>Viridiplantae</taxon>
        <taxon>Streptophyta</taxon>
        <taxon>Embryophyta</taxon>
        <taxon>Tracheophyta</taxon>
        <taxon>Spermatophyta</taxon>
        <taxon>Magnoliopsida</taxon>
        <taxon>eudicotyledons</taxon>
        <taxon>Gunneridae</taxon>
        <taxon>Pentapetalae</taxon>
        <taxon>asterids</taxon>
        <taxon>Ericales</taxon>
        <taxon>Actinidiaceae</taxon>
        <taxon>Actinidia</taxon>
    </lineage>
</organism>
<dbReference type="EMBL" id="BJWL01000020">
    <property type="protein sequence ID" value="GFZ09091.1"/>
    <property type="molecule type" value="Genomic_DNA"/>
</dbReference>
<gene>
    <name evidence="3" type="ORF">Acr_20g0008990</name>
</gene>
<feature type="region of interest" description="Disordered" evidence="1">
    <location>
        <begin position="423"/>
        <end position="487"/>
    </location>
</feature>
<feature type="compositionally biased region" description="Low complexity" evidence="1">
    <location>
        <begin position="446"/>
        <end position="482"/>
    </location>
</feature>
<feature type="domain" description="WW" evidence="2">
    <location>
        <begin position="384"/>
        <end position="417"/>
    </location>
</feature>
<keyword evidence="4" id="KW-1185">Reference proteome</keyword>
<sequence length="536" mass="57983">MAMAAINALNGIYTMKGCDQPLIVRFADPKRPRVGDSRGSAPAFGGPGFGPRFEPPGVRNLLLLLLLQATIKSWRAYGWSYTIECLASNEFTESGAISKCWHTRFWESVPSSSGDVSIPLTLGGSVDGRGGTMDGLLPGPAVSSSASQQSFNQSLAQVPSIGQQQISPLQKPLQSPQDLPSSMQLHPQTPSSYSHMQTTHASVQQVSQMQIPPSAGQTHYNQGLPSQQLLGMGGQLTVSQPQVQQTASSAQQAPVNVNLQPHHLSAMANQQQLSAPVQQQMLQPLQQSPSQFAQLLSQQKQTLQASFQSSQQAFSQLQQQFQLMQPSNQNLMPQQSAQGAKQQAPWAGMVPQTVGSTPSTAAAGDVPPATSAGLALSVVPQAVVPVKCSWTEHTSPDGYKYYYNSSTGQSTWEKPEDLTLFEQQQQQKPSVQQPLTQSHRQSLSAQQVPQTQPAQLQTQPQTQLRHPQQLQQNSLQSSYQASGVKGPQNAQEYGYAQLQAAAGLATDPARFQQGLQAAQDWMWKNRPSGSKQFLLL</sequence>
<feature type="compositionally biased region" description="Low complexity" evidence="1">
    <location>
        <begin position="423"/>
        <end position="437"/>
    </location>
</feature>
<dbReference type="OrthoDB" id="410044at2759"/>
<dbReference type="SUPFAM" id="SSF51045">
    <property type="entry name" value="WW domain"/>
    <property type="match status" value="1"/>
</dbReference>
<accession>A0A7J0GEA4</accession>
<reference evidence="3 4" key="1">
    <citation type="submission" date="2019-07" db="EMBL/GenBank/DDBJ databases">
        <title>De Novo Assembly of kiwifruit Actinidia rufa.</title>
        <authorList>
            <person name="Sugita-Konishi S."/>
            <person name="Sato K."/>
            <person name="Mori E."/>
            <person name="Abe Y."/>
            <person name="Kisaki G."/>
            <person name="Hamano K."/>
            <person name="Suezawa K."/>
            <person name="Otani M."/>
            <person name="Fukuda T."/>
            <person name="Manabe T."/>
            <person name="Gomi K."/>
            <person name="Tabuchi M."/>
            <person name="Akimitsu K."/>
            <person name="Kataoka I."/>
        </authorList>
    </citation>
    <scope>NUCLEOTIDE SEQUENCE [LARGE SCALE GENOMIC DNA]</scope>
    <source>
        <strain evidence="4">cv. Fuchu</strain>
    </source>
</reference>
<evidence type="ECO:0000313" key="4">
    <source>
        <dbReference type="Proteomes" id="UP000585474"/>
    </source>
</evidence>
<dbReference type="SMART" id="SM00456">
    <property type="entry name" value="WW"/>
    <property type="match status" value="1"/>
</dbReference>
<protein>
    <submittedName>
        <fullName evidence="3">Flowering time control protein FCA</fullName>
    </submittedName>
</protein>
<evidence type="ECO:0000313" key="3">
    <source>
        <dbReference type="EMBL" id="GFZ09091.1"/>
    </source>
</evidence>
<dbReference type="Pfam" id="PF00397">
    <property type="entry name" value="WW"/>
    <property type="match status" value="1"/>
</dbReference>
<dbReference type="InterPro" id="IPR001202">
    <property type="entry name" value="WW_dom"/>
</dbReference>
<feature type="region of interest" description="Disordered" evidence="1">
    <location>
        <begin position="129"/>
        <end position="149"/>
    </location>
</feature>
<evidence type="ECO:0000259" key="2">
    <source>
        <dbReference type="PROSITE" id="PS50020"/>
    </source>
</evidence>
<dbReference type="Proteomes" id="UP000585474">
    <property type="component" value="Unassembled WGS sequence"/>
</dbReference>
<dbReference type="InterPro" id="IPR036020">
    <property type="entry name" value="WW_dom_sf"/>
</dbReference>
<dbReference type="AlphaFoldDB" id="A0A7J0GEA4"/>
<proteinExistence type="predicted"/>
<dbReference type="Gene3D" id="2.20.70.10">
    <property type="match status" value="1"/>
</dbReference>
<name>A0A7J0GEA4_9ERIC</name>